<dbReference type="PANTHER" id="PTHR48207">
    <property type="entry name" value="SUCCINATE--HYDROXYMETHYLGLUTARATE COA-TRANSFERASE"/>
    <property type="match status" value="1"/>
</dbReference>
<dbReference type="InterPro" id="IPR050483">
    <property type="entry name" value="CoA-transferase_III_domain"/>
</dbReference>
<dbReference type="InterPro" id="IPR003673">
    <property type="entry name" value="CoA-Trfase_fam_III"/>
</dbReference>
<dbReference type="OrthoDB" id="8523055at2"/>
<name>A0A1I1N4L5_9BURK</name>
<gene>
    <name evidence="2" type="ORF">SAMN05216204_11278</name>
</gene>
<dbReference type="Gene3D" id="3.40.50.10540">
    <property type="entry name" value="Crotonobetainyl-coa:carnitine coa-transferase, domain 1"/>
    <property type="match status" value="1"/>
</dbReference>
<dbReference type="Pfam" id="PF02515">
    <property type="entry name" value="CoA_transf_3"/>
    <property type="match status" value="1"/>
</dbReference>
<keyword evidence="3" id="KW-1185">Reference proteome</keyword>
<dbReference type="RefSeq" id="WP_091874850.1">
    <property type="nucleotide sequence ID" value="NZ_FOLD01000012.1"/>
</dbReference>
<evidence type="ECO:0000313" key="2">
    <source>
        <dbReference type="EMBL" id="SFC92569.1"/>
    </source>
</evidence>
<reference evidence="3" key="1">
    <citation type="submission" date="2016-10" db="EMBL/GenBank/DDBJ databases">
        <authorList>
            <person name="Varghese N."/>
            <person name="Submissions S."/>
        </authorList>
    </citation>
    <scope>NUCLEOTIDE SEQUENCE [LARGE SCALE GENOMIC DNA]</scope>
    <source>
        <strain evidence="3">CGMCC 1.12041</strain>
    </source>
</reference>
<dbReference type="EMBL" id="FOLD01000012">
    <property type="protein sequence ID" value="SFC92569.1"/>
    <property type="molecule type" value="Genomic_DNA"/>
</dbReference>
<dbReference type="SUPFAM" id="SSF89796">
    <property type="entry name" value="CoA-transferase family III (CaiB/BaiF)"/>
    <property type="match status" value="1"/>
</dbReference>
<dbReference type="PANTHER" id="PTHR48207:SF3">
    <property type="entry name" value="SUCCINATE--HYDROXYMETHYLGLUTARATE COA-TRANSFERASE"/>
    <property type="match status" value="1"/>
</dbReference>
<dbReference type="InterPro" id="IPR023606">
    <property type="entry name" value="CoA-Trfase_III_dom_1_sf"/>
</dbReference>
<evidence type="ECO:0000313" key="3">
    <source>
        <dbReference type="Proteomes" id="UP000198639"/>
    </source>
</evidence>
<proteinExistence type="predicted"/>
<protein>
    <submittedName>
        <fullName evidence="2">Crotonobetainyl-CoA:carnitine CoA-transferase CaiB</fullName>
    </submittedName>
</protein>
<keyword evidence="1 2" id="KW-0808">Transferase</keyword>
<evidence type="ECO:0000256" key="1">
    <source>
        <dbReference type="ARBA" id="ARBA00022679"/>
    </source>
</evidence>
<dbReference type="InterPro" id="IPR044855">
    <property type="entry name" value="CoA-Trfase_III_dom3_sf"/>
</dbReference>
<sequence>MQQNTENLPRPLEGVTVLDLTTALAGPYATLLLAGLGARVIKVENPKNPDSARTNSPYLGRDGIKVAREHDDDLSLAMLERGRNKEAVTLNMKHPEARAIFFDLVRKADVVVENYSAGVADRLGIGYQACREVNPKIVFTSISGFGANVNPRQNKAMDNIVQAMSGMMMASGNEGEAPVRVGIPFGDLTAPLFATIGTLAAVMQARSSGIGQHVDVSLLGALSALVAAEPFDMQRKLGRPTRSGNFMARLAPFGVFPTSDGYISICAPKDEFVSGLFRAMGREELLKDERFGGRDARVRNHIELHDMVSQWTRTMSTEAAADLLADFDVPNGPVRDPADAMRDPNLLMRGETTKLEHPVYGATEDIVVGGLPIRMSGAFTGFDKAAVTLGASNEAVYRELLGYSQEQFDSLKASGAI</sequence>
<dbReference type="AlphaFoldDB" id="A0A1I1N4L5"/>
<organism evidence="2 3">
    <name type="scientific">Massilia yuzhufengensis</name>
    <dbReference type="NCBI Taxonomy" id="1164594"/>
    <lineage>
        <taxon>Bacteria</taxon>
        <taxon>Pseudomonadati</taxon>
        <taxon>Pseudomonadota</taxon>
        <taxon>Betaproteobacteria</taxon>
        <taxon>Burkholderiales</taxon>
        <taxon>Oxalobacteraceae</taxon>
        <taxon>Telluria group</taxon>
        <taxon>Massilia</taxon>
    </lineage>
</organism>
<dbReference type="GO" id="GO:0008410">
    <property type="term" value="F:CoA-transferase activity"/>
    <property type="evidence" value="ECO:0007669"/>
    <property type="project" value="TreeGrafter"/>
</dbReference>
<dbReference type="STRING" id="1164594.SAMN05216204_11278"/>
<accession>A0A1I1N4L5</accession>
<dbReference type="Gene3D" id="3.30.1540.10">
    <property type="entry name" value="formyl-coa transferase, domain 3"/>
    <property type="match status" value="1"/>
</dbReference>
<dbReference type="Proteomes" id="UP000198639">
    <property type="component" value="Unassembled WGS sequence"/>
</dbReference>